<dbReference type="InterPro" id="IPR005119">
    <property type="entry name" value="LysR_subst-bd"/>
</dbReference>
<keyword evidence="3" id="KW-0238">DNA-binding</keyword>
<dbReference type="Pfam" id="PF00126">
    <property type="entry name" value="HTH_1"/>
    <property type="match status" value="1"/>
</dbReference>
<dbReference type="InterPro" id="IPR036390">
    <property type="entry name" value="WH_DNA-bd_sf"/>
</dbReference>
<proteinExistence type="inferred from homology"/>
<dbReference type="Proteomes" id="UP000730482">
    <property type="component" value="Unassembled WGS sequence"/>
</dbReference>
<evidence type="ECO:0000313" key="6">
    <source>
        <dbReference type="EMBL" id="MBS2545919.1"/>
    </source>
</evidence>
<dbReference type="InterPro" id="IPR036388">
    <property type="entry name" value="WH-like_DNA-bd_sf"/>
</dbReference>
<evidence type="ECO:0000256" key="3">
    <source>
        <dbReference type="ARBA" id="ARBA00023125"/>
    </source>
</evidence>
<dbReference type="Gene3D" id="1.10.10.10">
    <property type="entry name" value="Winged helix-like DNA-binding domain superfamily/Winged helix DNA-binding domain"/>
    <property type="match status" value="1"/>
</dbReference>
<accession>A0ABS5KHT9</accession>
<dbReference type="PANTHER" id="PTHR30346:SF0">
    <property type="entry name" value="HCA OPERON TRANSCRIPTIONAL ACTIVATOR HCAR"/>
    <property type="match status" value="1"/>
</dbReference>
<dbReference type="PRINTS" id="PR00039">
    <property type="entry name" value="HTHLYSR"/>
</dbReference>
<comment type="similarity">
    <text evidence="1">Belongs to the LysR transcriptional regulatory family.</text>
</comment>
<keyword evidence="7" id="KW-1185">Reference proteome</keyword>
<feature type="domain" description="HTH lysR-type" evidence="5">
    <location>
        <begin position="1"/>
        <end position="60"/>
    </location>
</feature>
<dbReference type="RefSeq" id="WP_212007571.1">
    <property type="nucleotide sequence ID" value="NZ_JAAFYZ010000007.1"/>
</dbReference>
<dbReference type="PROSITE" id="PS50931">
    <property type="entry name" value="HTH_LYSR"/>
    <property type="match status" value="1"/>
</dbReference>
<dbReference type="CDD" id="cd08414">
    <property type="entry name" value="PBP2_LTTR_aromatics_like"/>
    <property type="match status" value="1"/>
</dbReference>
<sequence>MDVHLRDLRYFVTVAEELSFTRAAELLYMSQPALSKQIRQLELTMRVTLLRRDSQGTALTAAGAVLLPVARRTLERWDDASPGVLAAGASERRVLRVGLQSSIGRGLYPALLERFSRLQPDWRVELKLCGWTEPCAGLLKRNVDVALVWMPVPAGVRTRILLSEPRWVALPSGHHLADQVAVDFAALLDEPFIALPRSAGAAREFWLAGCERAGKPPHIALEAANPDESFEAIAAGLGVRLLPAGDAAVYARPGIAFSAVPDLTECQLAVAWRHDDQRPEVRNFTMACVQAAAAILTPSTGG</sequence>
<comment type="caution">
    <text evidence="6">The sequence shown here is derived from an EMBL/GenBank/DDBJ whole genome shotgun (WGS) entry which is preliminary data.</text>
</comment>
<dbReference type="Pfam" id="PF03466">
    <property type="entry name" value="LysR_substrate"/>
    <property type="match status" value="1"/>
</dbReference>
<evidence type="ECO:0000313" key="7">
    <source>
        <dbReference type="Proteomes" id="UP000730482"/>
    </source>
</evidence>
<name>A0ABS5KHT9_9ACTN</name>
<dbReference type="SUPFAM" id="SSF46785">
    <property type="entry name" value="Winged helix' DNA-binding domain"/>
    <property type="match status" value="1"/>
</dbReference>
<protein>
    <submittedName>
        <fullName evidence="6">LysR family transcriptional regulator</fullName>
    </submittedName>
</protein>
<evidence type="ECO:0000256" key="2">
    <source>
        <dbReference type="ARBA" id="ARBA00023015"/>
    </source>
</evidence>
<dbReference type="EMBL" id="JAAFYZ010000007">
    <property type="protein sequence ID" value="MBS2545919.1"/>
    <property type="molecule type" value="Genomic_DNA"/>
</dbReference>
<gene>
    <name evidence="6" type="ORF">KGQ19_03460</name>
</gene>
<reference evidence="6 7" key="1">
    <citation type="submission" date="2020-02" db="EMBL/GenBank/DDBJ databases">
        <title>Acidophilic actinobacteria isolated from forest soil.</title>
        <authorList>
            <person name="Golinska P."/>
        </authorList>
    </citation>
    <scope>NUCLEOTIDE SEQUENCE [LARGE SCALE GENOMIC DNA]</scope>
    <source>
        <strain evidence="6 7">NL8</strain>
    </source>
</reference>
<evidence type="ECO:0000256" key="4">
    <source>
        <dbReference type="ARBA" id="ARBA00023163"/>
    </source>
</evidence>
<keyword evidence="2" id="KW-0805">Transcription regulation</keyword>
<evidence type="ECO:0000259" key="5">
    <source>
        <dbReference type="PROSITE" id="PS50931"/>
    </source>
</evidence>
<dbReference type="InterPro" id="IPR000847">
    <property type="entry name" value="LysR_HTH_N"/>
</dbReference>
<dbReference type="SUPFAM" id="SSF53850">
    <property type="entry name" value="Periplasmic binding protein-like II"/>
    <property type="match status" value="1"/>
</dbReference>
<dbReference type="Gene3D" id="3.40.190.10">
    <property type="entry name" value="Periplasmic binding protein-like II"/>
    <property type="match status" value="2"/>
</dbReference>
<evidence type="ECO:0000256" key="1">
    <source>
        <dbReference type="ARBA" id="ARBA00009437"/>
    </source>
</evidence>
<dbReference type="PANTHER" id="PTHR30346">
    <property type="entry name" value="TRANSCRIPTIONAL DUAL REGULATOR HCAR-RELATED"/>
    <property type="match status" value="1"/>
</dbReference>
<keyword evidence="4" id="KW-0804">Transcription</keyword>
<organism evidence="6 7">
    <name type="scientific">Catenulispora pinistramenti</name>
    <dbReference type="NCBI Taxonomy" id="2705254"/>
    <lineage>
        <taxon>Bacteria</taxon>
        <taxon>Bacillati</taxon>
        <taxon>Actinomycetota</taxon>
        <taxon>Actinomycetes</taxon>
        <taxon>Catenulisporales</taxon>
        <taxon>Catenulisporaceae</taxon>
        <taxon>Catenulispora</taxon>
    </lineage>
</organism>